<dbReference type="EMBL" id="LR797471">
    <property type="protein sequence ID" value="CAB4218501.1"/>
    <property type="molecule type" value="Genomic_DNA"/>
</dbReference>
<protein>
    <submittedName>
        <fullName evidence="5">VRR-NUC domain containing protein</fullName>
    </submittedName>
</protein>
<gene>
    <name evidence="5" type="ORF">UFOVP1610_33</name>
</gene>
<evidence type="ECO:0000313" key="5">
    <source>
        <dbReference type="EMBL" id="CAB4218501.1"/>
    </source>
</evidence>
<dbReference type="InterPro" id="IPR014883">
    <property type="entry name" value="VRR_NUC"/>
</dbReference>
<proteinExistence type="predicted"/>
<evidence type="ECO:0000259" key="4">
    <source>
        <dbReference type="SMART" id="SM00990"/>
    </source>
</evidence>
<dbReference type="InterPro" id="IPR011856">
    <property type="entry name" value="tRNA_endonuc-like_dom_sf"/>
</dbReference>
<dbReference type="GO" id="GO:0004518">
    <property type="term" value="F:nuclease activity"/>
    <property type="evidence" value="ECO:0007669"/>
    <property type="project" value="UniProtKB-KW"/>
</dbReference>
<accession>A0A6J5SV80</accession>
<evidence type="ECO:0000256" key="1">
    <source>
        <dbReference type="ARBA" id="ARBA00001946"/>
    </source>
</evidence>
<dbReference type="GO" id="GO:0003676">
    <property type="term" value="F:nucleic acid binding"/>
    <property type="evidence" value="ECO:0007669"/>
    <property type="project" value="InterPro"/>
</dbReference>
<evidence type="ECO:0000256" key="3">
    <source>
        <dbReference type="ARBA" id="ARBA00022801"/>
    </source>
</evidence>
<comment type="cofactor">
    <cofactor evidence="1">
        <name>Mg(2+)</name>
        <dbReference type="ChEBI" id="CHEBI:18420"/>
    </cofactor>
</comment>
<dbReference type="GO" id="GO:0016788">
    <property type="term" value="F:hydrolase activity, acting on ester bonds"/>
    <property type="evidence" value="ECO:0007669"/>
    <property type="project" value="InterPro"/>
</dbReference>
<evidence type="ECO:0000256" key="2">
    <source>
        <dbReference type="ARBA" id="ARBA00022722"/>
    </source>
</evidence>
<keyword evidence="3" id="KW-0378">Hydrolase</keyword>
<dbReference type="SMART" id="SM00990">
    <property type="entry name" value="VRR_NUC"/>
    <property type="match status" value="1"/>
</dbReference>
<organism evidence="5">
    <name type="scientific">uncultured Caudovirales phage</name>
    <dbReference type="NCBI Taxonomy" id="2100421"/>
    <lineage>
        <taxon>Viruses</taxon>
        <taxon>Duplodnaviria</taxon>
        <taxon>Heunggongvirae</taxon>
        <taxon>Uroviricota</taxon>
        <taxon>Caudoviricetes</taxon>
        <taxon>Peduoviridae</taxon>
        <taxon>Maltschvirus</taxon>
        <taxon>Maltschvirus maltsch</taxon>
    </lineage>
</organism>
<reference evidence="5" key="1">
    <citation type="submission" date="2020-05" db="EMBL/GenBank/DDBJ databases">
        <authorList>
            <person name="Chiriac C."/>
            <person name="Salcher M."/>
            <person name="Ghai R."/>
            <person name="Kavagutti S V."/>
        </authorList>
    </citation>
    <scope>NUCLEOTIDE SEQUENCE</scope>
</reference>
<dbReference type="Gene3D" id="3.40.1350.10">
    <property type="match status" value="1"/>
</dbReference>
<sequence>MNSEHLEQVRLVSWFRKTYPDTRILAIPNGGIRSASAGASLKAEGVSAGVPDLVVPEWLLWIEMKRETGGTVSPAQRDWISYLESIGHQVIVGRGFEDAKQQIIKKAPIRGA</sequence>
<feature type="domain" description="VRR-NUC" evidence="4">
    <location>
        <begin position="2"/>
        <end position="97"/>
    </location>
</feature>
<keyword evidence="2" id="KW-0540">Nuclease</keyword>
<name>A0A6J5SV80_9CAUD</name>
<dbReference type="Pfam" id="PF08774">
    <property type="entry name" value="VRR_NUC"/>
    <property type="match status" value="1"/>
</dbReference>